<dbReference type="SUPFAM" id="SSF55874">
    <property type="entry name" value="ATPase domain of HSP90 chaperone/DNA topoisomerase II/histidine kinase"/>
    <property type="match status" value="1"/>
</dbReference>
<dbReference type="InterPro" id="IPR003661">
    <property type="entry name" value="HisK_dim/P_dom"/>
</dbReference>
<dbReference type="EC" id="2.7.13.3" evidence="2"/>
<dbReference type="PRINTS" id="PR00344">
    <property type="entry name" value="BCTRLSENSOR"/>
</dbReference>
<dbReference type="InterPro" id="IPR036097">
    <property type="entry name" value="HisK_dim/P_sf"/>
</dbReference>
<dbReference type="InterPro" id="IPR005467">
    <property type="entry name" value="His_kinase_dom"/>
</dbReference>
<dbReference type="Gene3D" id="3.30.565.10">
    <property type="entry name" value="Histidine kinase-like ATPase, C-terminal domain"/>
    <property type="match status" value="1"/>
</dbReference>
<feature type="domain" description="Histidine kinase" evidence="6">
    <location>
        <begin position="513"/>
        <end position="748"/>
    </location>
</feature>
<dbReference type="CDD" id="cd00082">
    <property type="entry name" value="HisKA"/>
    <property type="match status" value="1"/>
</dbReference>
<dbReference type="PANTHER" id="PTHR43065:SF42">
    <property type="entry name" value="TWO-COMPONENT SENSOR PPRA"/>
    <property type="match status" value="1"/>
</dbReference>
<dbReference type="InterPro" id="IPR004358">
    <property type="entry name" value="Sig_transdc_His_kin-like_C"/>
</dbReference>
<evidence type="ECO:0000256" key="5">
    <source>
        <dbReference type="SAM" id="Phobius"/>
    </source>
</evidence>
<dbReference type="AlphaFoldDB" id="A0A428JG83"/>
<evidence type="ECO:0000313" key="8">
    <source>
        <dbReference type="Proteomes" id="UP000280066"/>
    </source>
</evidence>
<feature type="transmembrane region" description="Helical" evidence="5">
    <location>
        <begin position="459"/>
        <end position="478"/>
    </location>
</feature>
<dbReference type="EMBL" id="RWIS01000008">
    <property type="protein sequence ID" value="RSK31712.1"/>
    <property type="molecule type" value="Genomic_DNA"/>
</dbReference>
<reference evidence="7 8" key="1">
    <citation type="submission" date="2018-12" db="EMBL/GenBank/DDBJ databases">
        <authorList>
            <person name="Feng G."/>
            <person name="Zhu H."/>
        </authorList>
    </citation>
    <scope>NUCLEOTIDE SEQUENCE [LARGE SCALE GENOMIC DNA]</scope>
    <source>
        <strain evidence="7 8">9PBR-2</strain>
    </source>
</reference>
<dbReference type="PANTHER" id="PTHR43065">
    <property type="entry name" value="SENSOR HISTIDINE KINASE"/>
    <property type="match status" value="1"/>
</dbReference>
<evidence type="ECO:0000259" key="6">
    <source>
        <dbReference type="PROSITE" id="PS50109"/>
    </source>
</evidence>
<dbReference type="PROSITE" id="PS50109">
    <property type="entry name" value="HIS_KIN"/>
    <property type="match status" value="1"/>
</dbReference>
<feature type="repeat" description="TPR" evidence="4">
    <location>
        <begin position="175"/>
        <end position="208"/>
    </location>
</feature>
<dbReference type="InterPro" id="IPR011990">
    <property type="entry name" value="TPR-like_helical_dom_sf"/>
</dbReference>
<dbReference type="SUPFAM" id="SSF48452">
    <property type="entry name" value="TPR-like"/>
    <property type="match status" value="2"/>
</dbReference>
<keyword evidence="8" id="KW-1185">Reference proteome</keyword>
<dbReference type="Pfam" id="PF02518">
    <property type="entry name" value="HATPase_c"/>
    <property type="match status" value="1"/>
</dbReference>
<protein>
    <recommendedName>
        <fullName evidence="2">histidine kinase</fullName>
        <ecNumber evidence="2">2.7.13.3</ecNumber>
    </recommendedName>
</protein>
<dbReference type="SMART" id="SM00387">
    <property type="entry name" value="HATPase_c"/>
    <property type="match status" value="1"/>
</dbReference>
<dbReference type="SMART" id="SM00028">
    <property type="entry name" value="TPR"/>
    <property type="match status" value="4"/>
</dbReference>
<dbReference type="InterPro" id="IPR036890">
    <property type="entry name" value="HATPase_C_sf"/>
</dbReference>
<evidence type="ECO:0000256" key="1">
    <source>
        <dbReference type="ARBA" id="ARBA00000085"/>
    </source>
</evidence>
<gene>
    <name evidence="7" type="ORF">EI290_12850</name>
</gene>
<comment type="caution">
    <text evidence="7">The sequence shown here is derived from an EMBL/GenBank/DDBJ whole genome shotgun (WGS) entry which is preliminary data.</text>
</comment>
<keyword evidence="5" id="KW-0812">Transmembrane</keyword>
<dbReference type="GO" id="GO:0000155">
    <property type="term" value="F:phosphorelay sensor kinase activity"/>
    <property type="evidence" value="ECO:0007669"/>
    <property type="project" value="InterPro"/>
</dbReference>
<dbReference type="InterPro" id="IPR019734">
    <property type="entry name" value="TPR_rpt"/>
</dbReference>
<evidence type="ECO:0000256" key="2">
    <source>
        <dbReference type="ARBA" id="ARBA00012438"/>
    </source>
</evidence>
<keyword evidence="5" id="KW-1133">Transmembrane helix</keyword>
<evidence type="ECO:0000313" key="7">
    <source>
        <dbReference type="EMBL" id="RSK31712.1"/>
    </source>
</evidence>
<keyword evidence="5" id="KW-0472">Membrane</keyword>
<evidence type="ECO:0000256" key="4">
    <source>
        <dbReference type="PROSITE-ProRule" id="PRU00339"/>
    </source>
</evidence>
<organism evidence="7 8">
    <name type="scientific">Hymenobacter metallilatus</name>
    <dbReference type="NCBI Taxonomy" id="2493666"/>
    <lineage>
        <taxon>Bacteria</taxon>
        <taxon>Pseudomonadati</taxon>
        <taxon>Bacteroidota</taxon>
        <taxon>Cytophagia</taxon>
        <taxon>Cytophagales</taxon>
        <taxon>Hymenobacteraceae</taxon>
        <taxon>Hymenobacter</taxon>
    </lineage>
</organism>
<dbReference type="SUPFAM" id="SSF47384">
    <property type="entry name" value="Homodimeric domain of signal transducing histidine kinase"/>
    <property type="match status" value="1"/>
</dbReference>
<dbReference type="Gene3D" id="1.10.287.130">
    <property type="match status" value="1"/>
</dbReference>
<name>A0A428JG83_9BACT</name>
<dbReference type="Proteomes" id="UP000280066">
    <property type="component" value="Unassembled WGS sequence"/>
</dbReference>
<dbReference type="OrthoDB" id="9806995at2"/>
<keyword evidence="4" id="KW-0802">TPR repeat</keyword>
<accession>A0A428JG83</accession>
<proteinExistence type="predicted"/>
<dbReference type="InterPro" id="IPR003594">
    <property type="entry name" value="HATPase_dom"/>
</dbReference>
<dbReference type="Gene3D" id="1.25.40.10">
    <property type="entry name" value="Tetratricopeptide repeat domain"/>
    <property type="match status" value="2"/>
</dbReference>
<evidence type="ECO:0000256" key="3">
    <source>
        <dbReference type="ARBA" id="ARBA00022553"/>
    </source>
</evidence>
<dbReference type="SMART" id="SM00388">
    <property type="entry name" value="HisKA"/>
    <property type="match status" value="1"/>
</dbReference>
<keyword evidence="3" id="KW-0597">Phosphoprotein</keyword>
<sequence length="748" mass="84298">MAPGRFLLPVMKWIIILLLLVLSRPLLAQKQYWNADYDSLYYTLKQQSADTARVRTLVHLLRVTELSEPTRRVQATELVAELLRLNARTRQLPTEAPYQELQAGLRLWQQEQYTGALAAMQQAIELFDEAGQPVPALLIDLAPIYNKLRDSDRRFAYFSRKLQQYRVHGPRENEAACYVVLGGTYRHRGDYNQAISHYLHAADLLRHFNRRLFSNELMVAGSTYAEWGNTRKALYYLQQASIWNDKSKIAGLQRFYSEHAVANLYLQLQNLPAAARFIDKALQTARADSLNSGIYTAYALILQSQLLIARQQPAAALPLLRRAQQLSDSLQMDITGRPGEFALDATWARYYTALGNYPPAEKHWQKAYALATAANFQMLRPKYLRELVRFEAAHGTPAKAQQYSLAYLALQDTLNKMQGGNLLAQYEGERIEQKQNEQIARLRQEKELQALRLRQRNQLLAVALLALVLISGLGVMVYRQLQTNRRTLAQLRQTQNQLVQSEKWAFVGEVSAGIAHELQNPLNFMKRFAEVSTSLVDNMDHKTGTPALEQEILLGLRQNLQEISQHGIRASAIIKDMLEHARTGTGQRITTDLNALVLEYLQLARQSQEFRESAAVVGVETSLSPDLPPVPVVPPDMGRVLLNLFTNAFYAVTQRQQSGEPNYEPMVRVDSSLVPGAVQVRVHDNGTGMPEEVRNKVFEAFFTTKPLGEGTGLGLSLSHDIVKGHGGTISVASEEGRGTQFTITLPTK</sequence>
<comment type="catalytic activity">
    <reaction evidence="1">
        <text>ATP + protein L-histidine = ADP + protein N-phospho-L-histidine.</text>
        <dbReference type="EC" id="2.7.13.3"/>
    </reaction>
</comment>
<dbReference type="PROSITE" id="PS50005">
    <property type="entry name" value="TPR"/>
    <property type="match status" value="1"/>
</dbReference>